<dbReference type="OrthoDB" id="2019666at2759"/>
<reference evidence="1" key="1">
    <citation type="journal article" date="2020" name="Stud. Mycol.">
        <title>101 Dothideomycetes genomes: a test case for predicting lifestyles and emergence of pathogens.</title>
        <authorList>
            <person name="Haridas S."/>
            <person name="Albert R."/>
            <person name="Binder M."/>
            <person name="Bloem J."/>
            <person name="Labutti K."/>
            <person name="Salamov A."/>
            <person name="Andreopoulos B."/>
            <person name="Baker S."/>
            <person name="Barry K."/>
            <person name="Bills G."/>
            <person name="Bluhm B."/>
            <person name="Cannon C."/>
            <person name="Castanera R."/>
            <person name="Culley D."/>
            <person name="Daum C."/>
            <person name="Ezra D."/>
            <person name="Gonzalez J."/>
            <person name="Henrissat B."/>
            <person name="Kuo A."/>
            <person name="Liang C."/>
            <person name="Lipzen A."/>
            <person name="Lutzoni F."/>
            <person name="Magnuson J."/>
            <person name="Mondo S."/>
            <person name="Nolan M."/>
            <person name="Ohm R."/>
            <person name="Pangilinan J."/>
            <person name="Park H.-J."/>
            <person name="Ramirez L."/>
            <person name="Alfaro M."/>
            <person name="Sun H."/>
            <person name="Tritt A."/>
            <person name="Yoshinaga Y."/>
            <person name="Zwiers L.-H."/>
            <person name="Turgeon B."/>
            <person name="Goodwin S."/>
            <person name="Spatafora J."/>
            <person name="Crous P."/>
            <person name="Grigoriev I."/>
        </authorList>
    </citation>
    <scope>NUCLEOTIDE SEQUENCE</scope>
    <source>
        <strain evidence="1">CBS 161.51</strain>
    </source>
</reference>
<sequence>MDMGAEMYMRLWRDRASRTKNAALMRNRYSLRRSNPSLAADSCWEGQSDTNSFSDTYLDPDTEADTDIDIELSTGEDAGFTLQQEPDADLDSEAEEILKDIAQLRAEGPAKPNHTPCQKCLCLPVDLSWSNSTLLTQTRQQDDDIYGIMSSHPAACLAAAKAFGHGLSAAHLDFIRQQNTNGAVSSVYTRFFVDHTEPLDALTWAREGMEWPLGDLLDGYEFLFLLQVRRRGRSSSRSASRSESVF</sequence>
<gene>
    <name evidence="1" type="ORF">EJ02DRAFT_474319</name>
</gene>
<protein>
    <submittedName>
        <fullName evidence="1">Uncharacterized protein</fullName>
    </submittedName>
</protein>
<keyword evidence="2" id="KW-1185">Reference proteome</keyword>
<organism evidence="1 2">
    <name type="scientific">Clathrospora elynae</name>
    <dbReference type="NCBI Taxonomy" id="706981"/>
    <lineage>
        <taxon>Eukaryota</taxon>
        <taxon>Fungi</taxon>
        <taxon>Dikarya</taxon>
        <taxon>Ascomycota</taxon>
        <taxon>Pezizomycotina</taxon>
        <taxon>Dothideomycetes</taxon>
        <taxon>Pleosporomycetidae</taxon>
        <taxon>Pleosporales</taxon>
        <taxon>Diademaceae</taxon>
        <taxon>Clathrospora</taxon>
    </lineage>
</organism>
<accession>A0A6A5SEY5</accession>
<dbReference type="EMBL" id="ML976111">
    <property type="protein sequence ID" value="KAF1938204.1"/>
    <property type="molecule type" value="Genomic_DNA"/>
</dbReference>
<dbReference type="Proteomes" id="UP000800038">
    <property type="component" value="Unassembled WGS sequence"/>
</dbReference>
<proteinExistence type="predicted"/>
<evidence type="ECO:0000313" key="2">
    <source>
        <dbReference type="Proteomes" id="UP000800038"/>
    </source>
</evidence>
<name>A0A6A5SEY5_9PLEO</name>
<evidence type="ECO:0000313" key="1">
    <source>
        <dbReference type="EMBL" id="KAF1938204.1"/>
    </source>
</evidence>
<dbReference type="AlphaFoldDB" id="A0A6A5SEY5"/>